<feature type="region of interest" description="Disordered" evidence="1">
    <location>
        <begin position="113"/>
        <end position="133"/>
    </location>
</feature>
<name>A0A9Q3DIG1_9BASI</name>
<keyword evidence="3" id="KW-1185">Reference proteome</keyword>
<evidence type="ECO:0000313" key="3">
    <source>
        <dbReference type="Proteomes" id="UP000765509"/>
    </source>
</evidence>
<dbReference type="AlphaFoldDB" id="A0A9Q3DIG1"/>
<accession>A0A9Q3DIG1</accession>
<protein>
    <submittedName>
        <fullName evidence="2">Uncharacterized protein</fullName>
    </submittedName>
</protein>
<dbReference type="EMBL" id="AVOT02017646">
    <property type="protein sequence ID" value="MBW0503929.1"/>
    <property type="molecule type" value="Genomic_DNA"/>
</dbReference>
<evidence type="ECO:0000313" key="2">
    <source>
        <dbReference type="EMBL" id="MBW0503929.1"/>
    </source>
</evidence>
<comment type="caution">
    <text evidence="2">The sequence shown here is derived from an EMBL/GenBank/DDBJ whole genome shotgun (WGS) entry which is preliminary data.</text>
</comment>
<reference evidence="2" key="1">
    <citation type="submission" date="2021-03" db="EMBL/GenBank/DDBJ databases">
        <title>Draft genome sequence of rust myrtle Austropuccinia psidii MF-1, a brazilian biotype.</title>
        <authorList>
            <person name="Quecine M.C."/>
            <person name="Pachon D.M.R."/>
            <person name="Bonatelli M.L."/>
            <person name="Correr F.H."/>
            <person name="Franceschini L.M."/>
            <person name="Leite T.F."/>
            <person name="Margarido G.R.A."/>
            <person name="Almeida C.A."/>
            <person name="Ferrarezi J.A."/>
            <person name="Labate C.A."/>
        </authorList>
    </citation>
    <scope>NUCLEOTIDE SEQUENCE</scope>
    <source>
        <strain evidence="2">MF-1</strain>
    </source>
</reference>
<gene>
    <name evidence="2" type="ORF">O181_043644</name>
</gene>
<evidence type="ECO:0000256" key="1">
    <source>
        <dbReference type="SAM" id="MobiDB-lite"/>
    </source>
</evidence>
<dbReference type="Proteomes" id="UP000765509">
    <property type="component" value="Unassembled WGS sequence"/>
</dbReference>
<organism evidence="2 3">
    <name type="scientific">Austropuccinia psidii MF-1</name>
    <dbReference type="NCBI Taxonomy" id="1389203"/>
    <lineage>
        <taxon>Eukaryota</taxon>
        <taxon>Fungi</taxon>
        <taxon>Dikarya</taxon>
        <taxon>Basidiomycota</taxon>
        <taxon>Pucciniomycotina</taxon>
        <taxon>Pucciniomycetes</taxon>
        <taxon>Pucciniales</taxon>
        <taxon>Sphaerophragmiaceae</taxon>
        <taxon>Austropuccinia</taxon>
    </lineage>
</organism>
<sequence>MSETMVNKRILIKCVSDLDHAIRRRCIDSCSTKDYINAMEEITTRKKIGRSWYKPPIENRTDGKPISIINNRQHIDPLKCHKSGGTSHLANTCLKKTIINEIEIKKAEDTKETNYVSLHESDSQPSEEEELPDQLSIENINVSFEVTEVHTYLPL</sequence>
<proteinExistence type="predicted"/>